<proteinExistence type="predicted"/>
<dbReference type="EMBL" id="NPEX01000001">
    <property type="protein sequence ID" value="RAI46164.1"/>
    <property type="molecule type" value="Genomic_DNA"/>
</dbReference>
<comment type="caution">
    <text evidence="2">The sequence shown here is derived from an EMBL/GenBank/DDBJ whole genome shotgun (WGS) entry which is preliminary data.</text>
</comment>
<evidence type="ECO:0000313" key="3">
    <source>
        <dbReference type="Proteomes" id="UP000249130"/>
    </source>
</evidence>
<feature type="domain" description="DUF6362" evidence="1">
    <location>
        <begin position="23"/>
        <end position="120"/>
    </location>
</feature>
<gene>
    <name evidence="2" type="ORF">CH341_00225</name>
</gene>
<evidence type="ECO:0000313" key="2">
    <source>
        <dbReference type="EMBL" id="RAI46164.1"/>
    </source>
</evidence>
<dbReference type="Proteomes" id="UP000249130">
    <property type="component" value="Unassembled WGS sequence"/>
</dbReference>
<dbReference type="RefSeq" id="WP_111417024.1">
    <property type="nucleotide sequence ID" value="NZ_NPEX01000001.1"/>
</dbReference>
<dbReference type="Pfam" id="PF19889">
    <property type="entry name" value="DUF6362"/>
    <property type="match status" value="1"/>
</dbReference>
<accession>A0A327L7S7</accession>
<keyword evidence="3" id="KW-1185">Reference proteome</keyword>
<reference evidence="2 3" key="1">
    <citation type="submission" date="2017-07" db="EMBL/GenBank/DDBJ databases">
        <title>Draft Genome Sequences of Select Purple Nonsulfur Bacteria.</title>
        <authorList>
            <person name="Lasarre B."/>
            <person name="Mckinlay J.B."/>
        </authorList>
    </citation>
    <scope>NUCLEOTIDE SEQUENCE [LARGE SCALE GENOMIC DNA]</scope>
    <source>
        <strain evidence="2 3">DSM 5909</strain>
    </source>
</reference>
<evidence type="ECO:0000259" key="1">
    <source>
        <dbReference type="Pfam" id="PF19889"/>
    </source>
</evidence>
<organism evidence="2 3">
    <name type="scientific">Rhodoplanes roseus</name>
    <dbReference type="NCBI Taxonomy" id="29409"/>
    <lineage>
        <taxon>Bacteria</taxon>
        <taxon>Pseudomonadati</taxon>
        <taxon>Pseudomonadota</taxon>
        <taxon>Alphaproteobacteria</taxon>
        <taxon>Hyphomicrobiales</taxon>
        <taxon>Nitrobacteraceae</taxon>
        <taxon>Rhodoplanes</taxon>
    </lineage>
</organism>
<dbReference type="InterPro" id="IPR045942">
    <property type="entry name" value="DUF6362"/>
</dbReference>
<sequence length="153" mass="17871">MAETRWTPSLVEERFVEAASVMKRLPGVRVPGYFNTWPSMMREFADLVGQEPCPMRLPPPSAGAITRMEETLDWLRWLDADDARIVWLRATGERWKAICWKVGLSRTAANQRWLYGLCVVAWKLSGREPLRRRSRQHIIEHVRAEKALVQERK</sequence>
<dbReference type="OrthoDB" id="7360866at2"/>
<dbReference type="AlphaFoldDB" id="A0A327L7S7"/>
<name>A0A327L7S7_9BRAD</name>
<protein>
    <recommendedName>
        <fullName evidence="1">DUF6362 domain-containing protein</fullName>
    </recommendedName>
</protein>